<dbReference type="InterPro" id="IPR007844">
    <property type="entry name" value="AsmA"/>
</dbReference>
<dbReference type="PANTHER" id="PTHR30441">
    <property type="entry name" value="DUF748 DOMAIN-CONTAINING PROTEIN"/>
    <property type="match status" value="1"/>
</dbReference>
<evidence type="ECO:0000256" key="2">
    <source>
        <dbReference type="SAM" id="Phobius"/>
    </source>
</evidence>
<protein>
    <submittedName>
        <fullName evidence="4">AsmA family protein</fullName>
    </submittedName>
</protein>
<keyword evidence="2" id="KW-0472">Membrane</keyword>
<sequence>MKIRLAILLRVLGFTLGGIMAVVAALAMWVWISFDAEHTAQALTRHFKDVHQRGLLMSQPPQLSIWPRPALLLKRASLTEAGRSEAFASVTQLRLELATLPLLQGIFELRGVRVTGLSVRLQRNRKGEWNFTDLIDPPASAGLPEWQLRLERLRLDEARFAIERQGGNERILLRGLQLDASLPASEMAGKLSWQGELSEAASTSELKFRGDARLKLQDGLSSGSLDELHTNFDGNSHGLQGATLQLDAQRLLWARYGREGSLADLQARLRGAAGAQALDFNASAPDLGWLDETLQGRDFQSTLALRTVDGQSELRLNLPEMQATAPRGFHTAQARFDWKQQYGKTLGSEGQLKLDLYAEPLSGLLRAERVAGEIGLQHPRLHTPAARARLDGSFSLQAGNNELTLQALLGEDALQLKARLQQLWPLSGRFELGATRLDVDRLLAEARPSNSLPPLTLPALDQYSLGGSLKLAHLRIGGVEIASLQSPLLIDKGQLSADGFLARIHGGEVSGKLLVEPASSRVSLQGDFSALPLSDIARESGLPLPLGGQASGSYRLGWLQQASQAPLATLSGAIRWNLTDATLQGVDLERSLQELAPAISTGRMSARSPAADERSELGSANSRFVFEQGKLAVERIETRSKWLKLGGGGQADLPRGEMDFSLQAELLPAAPRELTALRGKPIPLRLKGPLLHPDLRYEPGTAKPTASPAKK</sequence>
<dbReference type="EMBL" id="JABCSC020000003">
    <property type="protein sequence ID" value="NSL56015.1"/>
    <property type="molecule type" value="Genomic_DNA"/>
</dbReference>
<proteinExistence type="predicted"/>
<evidence type="ECO:0000259" key="3">
    <source>
        <dbReference type="Pfam" id="PF05170"/>
    </source>
</evidence>
<keyword evidence="2" id="KW-0812">Transmembrane</keyword>
<feature type="domain" description="AsmA" evidence="3">
    <location>
        <begin position="10"/>
        <end position="594"/>
    </location>
</feature>
<accession>A0ABX2IGZ6</accession>
<reference evidence="4 5" key="1">
    <citation type="submission" date="2020-06" db="EMBL/GenBank/DDBJ databases">
        <title>Draft genome of Uliginosibacterium sp. IMCC34675.</title>
        <authorList>
            <person name="Song J."/>
        </authorList>
    </citation>
    <scope>NUCLEOTIDE SEQUENCE [LARGE SCALE GENOMIC DNA]</scope>
    <source>
        <strain evidence="4 5">IMCC34675</strain>
    </source>
</reference>
<gene>
    <name evidence="4" type="ORF">HJ583_013320</name>
</gene>
<dbReference type="RefSeq" id="WP_170022370.1">
    <property type="nucleotide sequence ID" value="NZ_JABCSC020000003.1"/>
</dbReference>
<comment type="caution">
    <text evidence="4">The sequence shown here is derived from an EMBL/GenBank/DDBJ whole genome shotgun (WGS) entry which is preliminary data.</text>
</comment>
<keyword evidence="2" id="KW-1133">Transmembrane helix</keyword>
<evidence type="ECO:0000313" key="5">
    <source>
        <dbReference type="Proteomes" id="UP000778523"/>
    </source>
</evidence>
<dbReference type="PANTHER" id="PTHR30441:SF4">
    <property type="entry name" value="PROTEIN ASMA"/>
    <property type="match status" value="1"/>
</dbReference>
<dbReference type="Proteomes" id="UP000778523">
    <property type="component" value="Unassembled WGS sequence"/>
</dbReference>
<feature type="transmembrane region" description="Helical" evidence="2">
    <location>
        <begin position="7"/>
        <end position="32"/>
    </location>
</feature>
<evidence type="ECO:0000256" key="1">
    <source>
        <dbReference type="SAM" id="MobiDB-lite"/>
    </source>
</evidence>
<dbReference type="InterPro" id="IPR052894">
    <property type="entry name" value="AsmA-related"/>
</dbReference>
<keyword evidence="5" id="KW-1185">Reference proteome</keyword>
<organism evidence="4 5">
    <name type="scientific">Uliginosibacterium aquaticum</name>
    <dbReference type="NCBI Taxonomy" id="2731212"/>
    <lineage>
        <taxon>Bacteria</taxon>
        <taxon>Pseudomonadati</taxon>
        <taxon>Pseudomonadota</taxon>
        <taxon>Betaproteobacteria</taxon>
        <taxon>Rhodocyclales</taxon>
        <taxon>Zoogloeaceae</taxon>
        <taxon>Uliginosibacterium</taxon>
    </lineage>
</organism>
<dbReference type="Pfam" id="PF05170">
    <property type="entry name" value="AsmA"/>
    <property type="match status" value="1"/>
</dbReference>
<feature type="region of interest" description="Disordered" evidence="1">
    <location>
        <begin position="688"/>
        <end position="711"/>
    </location>
</feature>
<name>A0ABX2IGZ6_9RHOO</name>
<evidence type="ECO:0000313" key="4">
    <source>
        <dbReference type="EMBL" id="NSL56015.1"/>
    </source>
</evidence>